<proteinExistence type="inferred from homology"/>
<dbReference type="PANTHER" id="PTHR40043">
    <property type="entry name" value="UPF0719 INNER MEMBRANE PROTEIN YJFL"/>
    <property type="match status" value="1"/>
</dbReference>
<feature type="transmembrane region" description="Helical" evidence="7">
    <location>
        <begin position="110"/>
        <end position="129"/>
    </location>
</feature>
<dbReference type="AlphaFoldDB" id="A0A060IGG3"/>
<sequence length="133" mass="13947">MLDYVAGLPAFLGYFAVGLAAYGVFAVIYTWLTPQKEVQLIRAGNLAAVTAFLGALVGFSLPLASAAANSVSIVDYIIWAVIGILAQILAFYIANFTMKDLHEKITADDIAAGIWGGGIALVVGILNAACMTY</sequence>
<comment type="subcellular location">
    <subcellularLocation>
        <location evidence="1">Cell membrane</location>
        <topology evidence="1">Multi-pass membrane protein</topology>
    </subcellularLocation>
</comment>
<feature type="transmembrane region" description="Helical" evidence="7">
    <location>
        <begin position="76"/>
        <end position="98"/>
    </location>
</feature>
<keyword evidence="6 7" id="KW-0472">Membrane</keyword>
<keyword evidence="3" id="KW-1003">Cell membrane</keyword>
<keyword evidence="4 7" id="KW-0812">Transmembrane</keyword>
<geneLocation type="plasmid" evidence="8 9">
    <name>pRetIE4771d</name>
</geneLocation>
<organism evidence="8 9">
    <name type="scientific">Rhizobium etli bv. mimosae str. IE4771</name>
    <dbReference type="NCBI Taxonomy" id="1432050"/>
    <lineage>
        <taxon>Bacteria</taxon>
        <taxon>Pseudomonadati</taxon>
        <taxon>Pseudomonadota</taxon>
        <taxon>Alphaproteobacteria</taxon>
        <taxon>Hyphomicrobiales</taxon>
        <taxon>Rhizobiaceae</taxon>
        <taxon>Rhizobium/Agrobacterium group</taxon>
        <taxon>Rhizobium</taxon>
    </lineage>
</organism>
<dbReference type="HOGENOM" id="CLU_122820_0_1_5"/>
<accession>A0A060IGG3</accession>
<evidence type="ECO:0000256" key="4">
    <source>
        <dbReference type="ARBA" id="ARBA00022692"/>
    </source>
</evidence>
<dbReference type="PANTHER" id="PTHR40043:SF1">
    <property type="entry name" value="UPF0719 INNER MEMBRANE PROTEIN YJFL"/>
    <property type="match status" value="1"/>
</dbReference>
<reference evidence="8 9" key="1">
    <citation type="submission" date="2013-12" db="EMBL/GenBank/DDBJ databases">
        <title>Complete genome sequence of Rhizobium etli bv. mimosae IE4771.</title>
        <authorList>
            <person name="Bustos P."/>
            <person name="Santamaria R.I."/>
            <person name="Lozano L."/>
            <person name="Ormeno-Orrillo E."/>
            <person name="Rogel M.A."/>
            <person name="Romero D."/>
            <person name="Cevallos M.A."/>
            <person name="Martinez-Romero E."/>
            <person name="Gonzalez V."/>
        </authorList>
    </citation>
    <scope>NUCLEOTIDE SEQUENCE [LARGE SCALE GENOMIC DNA]</scope>
    <source>
        <strain evidence="8 9">IE4771</strain>
        <plasmid evidence="9">Plasmid pRetIE4771d</plasmid>
    </source>
</reference>
<protein>
    <submittedName>
        <fullName evidence="8">Inner membrane protein</fullName>
    </submittedName>
</protein>
<dbReference type="InterPro" id="IPR007140">
    <property type="entry name" value="DUF350"/>
</dbReference>
<feature type="transmembrane region" description="Helical" evidence="7">
    <location>
        <begin position="44"/>
        <end position="64"/>
    </location>
</feature>
<evidence type="ECO:0000313" key="9">
    <source>
        <dbReference type="Proteomes" id="UP000027180"/>
    </source>
</evidence>
<feature type="transmembrane region" description="Helical" evidence="7">
    <location>
        <begin position="12"/>
        <end position="32"/>
    </location>
</feature>
<keyword evidence="8" id="KW-0614">Plasmid</keyword>
<dbReference type="Proteomes" id="UP000027180">
    <property type="component" value="Plasmid pRetIE4771d"/>
</dbReference>
<comment type="similarity">
    <text evidence="2">Belongs to the UPF0719 family.</text>
</comment>
<dbReference type="RefSeq" id="WP_009994737.1">
    <property type="nucleotide sequence ID" value="NZ_CP006990.1"/>
</dbReference>
<dbReference type="Pfam" id="PF03994">
    <property type="entry name" value="DUF350"/>
    <property type="match status" value="1"/>
</dbReference>
<name>A0A060IGG3_RHIET</name>
<dbReference type="KEGG" id="rei:IE4771_PD00166"/>
<dbReference type="OrthoDB" id="5573330at2"/>
<evidence type="ECO:0000256" key="7">
    <source>
        <dbReference type="SAM" id="Phobius"/>
    </source>
</evidence>
<keyword evidence="5 7" id="KW-1133">Transmembrane helix</keyword>
<dbReference type="EMBL" id="CP006990">
    <property type="protein sequence ID" value="AIC30721.1"/>
    <property type="molecule type" value="Genomic_DNA"/>
</dbReference>
<evidence type="ECO:0000256" key="1">
    <source>
        <dbReference type="ARBA" id="ARBA00004651"/>
    </source>
</evidence>
<evidence type="ECO:0000256" key="6">
    <source>
        <dbReference type="ARBA" id="ARBA00023136"/>
    </source>
</evidence>
<dbReference type="GO" id="GO:0005886">
    <property type="term" value="C:plasma membrane"/>
    <property type="evidence" value="ECO:0007669"/>
    <property type="project" value="UniProtKB-SubCell"/>
</dbReference>
<evidence type="ECO:0000256" key="2">
    <source>
        <dbReference type="ARBA" id="ARBA00005779"/>
    </source>
</evidence>
<evidence type="ECO:0000313" key="8">
    <source>
        <dbReference type="EMBL" id="AIC30721.1"/>
    </source>
</evidence>
<evidence type="ECO:0000256" key="3">
    <source>
        <dbReference type="ARBA" id="ARBA00022475"/>
    </source>
</evidence>
<gene>
    <name evidence="8" type="ORF">IE4771_PD00166</name>
</gene>
<evidence type="ECO:0000256" key="5">
    <source>
        <dbReference type="ARBA" id="ARBA00022989"/>
    </source>
</evidence>